<protein>
    <submittedName>
        <fullName evidence="2">Uncharacterized protein</fullName>
    </submittedName>
</protein>
<reference evidence="2" key="2">
    <citation type="submission" date="2023-01" db="EMBL/GenBank/DDBJ databases">
        <authorList>
            <person name="Sun Q."/>
            <person name="Evtushenko L."/>
        </authorList>
    </citation>
    <scope>NUCLEOTIDE SEQUENCE</scope>
    <source>
        <strain evidence="2">VKM Ac-1246</strain>
    </source>
</reference>
<organism evidence="2 3">
    <name type="scientific">Nocardioides luteus</name>
    <dbReference type="NCBI Taxonomy" id="1844"/>
    <lineage>
        <taxon>Bacteria</taxon>
        <taxon>Bacillati</taxon>
        <taxon>Actinomycetota</taxon>
        <taxon>Actinomycetes</taxon>
        <taxon>Propionibacteriales</taxon>
        <taxon>Nocardioidaceae</taxon>
        <taxon>Nocardioides</taxon>
    </lineage>
</organism>
<keyword evidence="3" id="KW-1185">Reference proteome</keyword>
<feature type="transmembrane region" description="Helical" evidence="1">
    <location>
        <begin position="45"/>
        <end position="67"/>
    </location>
</feature>
<keyword evidence="1" id="KW-1133">Transmembrane helix</keyword>
<evidence type="ECO:0000313" key="2">
    <source>
        <dbReference type="EMBL" id="GLJ67452.1"/>
    </source>
</evidence>
<keyword evidence="1" id="KW-0472">Membrane</keyword>
<evidence type="ECO:0000256" key="1">
    <source>
        <dbReference type="SAM" id="Phobius"/>
    </source>
</evidence>
<dbReference type="Proteomes" id="UP001142292">
    <property type="component" value="Unassembled WGS sequence"/>
</dbReference>
<dbReference type="EMBL" id="BSEL01000004">
    <property type="protein sequence ID" value="GLJ67452.1"/>
    <property type="molecule type" value="Genomic_DNA"/>
</dbReference>
<dbReference type="RefSeq" id="WP_189117857.1">
    <property type="nucleotide sequence ID" value="NZ_BMRK01000004.1"/>
</dbReference>
<dbReference type="NCBIfam" id="NF046117">
    <property type="entry name" value="SCO4848_fam"/>
    <property type="match status" value="1"/>
</dbReference>
<evidence type="ECO:0000313" key="3">
    <source>
        <dbReference type="Proteomes" id="UP001142292"/>
    </source>
</evidence>
<name>A0ABQ5STH6_9ACTN</name>
<accession>A0ABQ5STH6</accession>
<proteinExistence type="predicted"/>
<reference evidence="2" key="1">
    <citation type="journal article" date="2014" name="Int. J. Syst. Evol. Microbiol.">
        <title>Complete genome of a new Firmicutes species belonging to the dominant human colonic microbiota ('Ruminococcus bicirculans') reveals two chromosomes and a selective capacity to utilize plant glucans.</title>
        <authorList>
            <consortium name="NISC Comparative Sequencing Program"/>
            <person name="Wegmann U."/>
            <person name="Louis P."/>
            <person name="Goesmann A."/>
            <person name="Henrissat B."/>
            <person name="Duncan S.H."/>
            <person name="Flint H.J."/>
        </authorList>
    </citation>
    <scope>NUCLEOTIDE SEQUENCE</scope>
    <source>
        <strain evidence="2">VKM Ac-1246</strain>
    </source>
</reference>
<feature type="transmembrane region" description="Helical" evidence="1">
    <location>
        <begin position="7"/>
        <end position="25"/>
    </location>
</feature>
<gene>
    <name evidence="2" type="ORF">GCM10017579_14880</name>
</gene>
<keyword evidence="1" id="KW-0812">Transmembrane</keyword>
<dbReference type="InterPro" id="IPR058061">
    <property type="entry name" value="SCO4848-like"/>
</dbReference>
<dbReference type="Pfam" id="PF26606">
    <property type="entry name" value="SCO4848"/>
    <property type="match status" value="1"/>
</dbReference>
<sequence>MKLEKNEGTLLLVIGVWTIAIWTNFGRNLVKTAKDPEQNRPRPYYIAHAVLVAVDVVLGGLLVKLGVRALRGRG</sequence>
<comment type="caution">
    <text evidence="2">The sequence shown here is derived from an EMBL/GenBank/DDBJ whole genome shotgun (WGS) entry which is preliminary data.</text>
</comment>